<evidence type="ECO:0000256" key="2">
    <source>
        <dbReference type="SAM" id="Phobius"/>
    </source>
</evidence>
<dbReference type="GO" id="GO:0005096">
    <property type="term" value="F:GTPase activator activity"/>
    <property type="evidence" value="ECO:0007669"/>
    <property type="project" value="InterPro"/>
</dbReference>
<organism evidence="3 4">
    <name type="scientific">Teladorsagia circumcincta</name>
    <name type="common">Brown stomach worm</name>
    <name type="synonym">Ostertagia circumcincta</name>
    <dbReference type="NCBI Taxonomy" id="45464"/>
    <lineage>
        <taxon>Eukaryota</taxon>
        <taxon>Metazoa</taxon>
        <taxon>Ecdysozoa</taxon>
        <taxon>Nematoda</taxon>
        <taxon>Chromadorea</taxon>
        <taxon>Rhabditida</taxon>
        <taxon>Rhabditina</taxon>
        <taxon>Rhabditomorpha</taxon>
        <taxon>Strongyloidea</taxon>
        <taxon>Trichostrongylidae</taxon>
        <taxon>Teladorsagia</taxon>
    </lineage>
</organism>
<gene>
    <name evidence="3" type="ORF">TELCIR_04486</name>
</gene>
<feature type="region of interest" description="Disordered" evidence="1">
    <location>
        <begin position="162"/>
        <end position="193"/>
    </location>
</feature>
<dbReference type="AlphaFoldDB" id="A0A2G9UVL7"/>
<name>A0A2G9UVL7_TELCI</name>
<reference evidence="3 4" key="1">
    <citation type="submission" date="2015-09" db="EMBL/GenBank/DDBJ databases">
        <title>Draft genome of the parasitic nematode Teladorsagia circumcincta isolate WARC Sus (inbred).</title>
        <authorList>
            <person name="Mitreva M."/>
        </authorList>
    </citation>
    <scope>NUCLEOTIDE SEQUENCE [LARGE SCALE GENOMIC DNA]</scope>
    <source>
        <strain evidence="3 4">S</strain>
    </source>
</reference>
<keyword evidence="2" id="KW-1133">Transmembrane helix</keyword>
<keyword evidence="4" id="KW-1185">Reference proteome</keyword>
<protein>
    <submittedName>
        <fullName evidence="3">Uncharacterized protein</fullName>
    </submittedName>
</protein>
<proteinExistence type="predicted"/>
<dbReference type="EMBL" id="KZ345435">
    <property type="protein sequence ID" value="PIO73540.1"/>
    <property type="molecule type" value="Genomic_DNA"/>
</dbReference>
<accession>A0A2G9UVL7</accession>
<dbReference type="OrthoDB" id="10009983at2759"/>
<evidence type="ECO:0000313" key="3">
    <source>
        <dbReference type="EMBL" id="PIO73540.1"/>
    </source>
</evidence>
<evidence type="ECO:0000256" key="1">
    <source>
        <dbReference type="SAM" id="MobiDB-lite"/>
    </source>
</evidence>
<keyword evidence="2" id="KW-0472">Membrane</keyword>
<dbReference type="Proteomes" id="UP000230423">
    <property type="component" value="Unassembled WGS sequence"/>
</dbReference>
<dbReference type="InterPro" id="IPR039930">
    <property type="entry name" value="RALGAPB"/>
</dbReference>
<keyword evidence="2" id="KW-0812">Transmembrane</keyword>
<sequence>MCTVLMEESCSFDLGLTEEQTQDVSTGSLIVASLCRFIETQLDKPPPLHSKDLHSSVVAAYSSIAVWLNAAPMLAECESVLNTVAEAVQLGVTGSKKKEGAPDDCKAASKRVLEAAEYLMYSLFSVVAMYFSCFMISYFNKTSIGCPCVLYIRRSPMQPASAGVAKLRPHPDGYSADQQPPPTPLSSTFDSRGVRETTPSLDLWLLALLSVVYLQPADTTVKPLEAIKETDVIEAELRRIDVETPQQKAIRERNRWTLMSEEDRRVKPAL</sequence>
<feature type="transmembrane region" description="Helical" evidence="2">
    <location>
        <begin position="118"/>
        <end position="139"/>
    </location>
</feature>
<dbReference type="PANTHER" id="PTHR21344">
    <property type="entry name" value="RAL GTPASE-ACTIVATING PROTEIN SUBUNIT BETA"/>
    <property type="match status" value="1"/>
</dbReference>
<evidence type="ECO:0000313" key="4">
    <source>
        <dbReference type="Proteomes" id="UP000230423"/>
    </source>
</evidence>
<dbReference type="PANTHER" id="PTHR21344:SF1">
    <property type="entry name" value="RAL GTPASE-ACTIVATING PROTEIN SUBUNIT BETA"/>
    <property type="match status" value="1"/>
</dbReference>